<dbReference type="Proteomes" id="UP000287651">
    <property type="component" value="Unassembled WGS sequence"/>
</dbReference>
<comment type="caution">
    <text evidence="2">The sequence shown here is derived from an EMBL/GenBank/DDBJ whole genome shotgun (WGS) entry which is preliminary data.</text>
</comment>
<evidence type="ECO:0000313" key="3">
    <source>
        <dbReference type="Proteomes" id="UP000287651"/>
    </source>
</evidence>
<feature type="domain" description="Receptor-like PK ALE2 N-terminal" evidence="1">
    <location>
        <begin position="60"/>
        <end position="166"/>
    </location>
</feature>
<gene>
    <name evidence="2" type="ORF">B296_00007035</name>
</gene>
<organism evidence="2 3">
    <name type="scientific">Ensete ventricosum</name>
    <name type="common">Abyssinian banana</name>
    <name type="synonym">Musa ensete</name>
    <dbReference type="NCBI Taxonomy" id="4639"/>
    <lineage>
        <taxon>Eukaryota</taxon>
        <taxon>Viridiplantae</taxon>
        <taxon>Streptophyta</taxon>
        <taxon>Embryophyta</taxon>
        <taxon>Tracheophyta</taxon>
        <taxon>Spermatophyta</taxon>
        <taxon>Magnoliopsida</taxon>
        <taxon>Liliopsida</taxon>
        <taxon>Zingiberales</taxon>
        <taxon>Musaceae</taxon>
        <taxon>Ensete</taxon>
    </lineage>
</organism>
<dbReference type="InterPro" id="IPR057597">
    <property type="entry name" value="ALE2_N"/>
</dbReference>
<sequence>MWLLFGICFSYALFSWAAFSLITFVSYSKHIVLSSNHYANIIISNIFFGTECCEPNMVQRQGTQDCHCVYPVKVELFLQNVSLISNWSNEFLQELSYQLELRIDQFEIVNFYVVGAFGLNITMDIAPHTGISFSADQVIAMNSSLALHRVRINPGLVGDYRLLNLTWFRPLAPPPGNR</sequence>
<dbReference type="EMBL" id="AMZH03001492">
    <property type="protein sequence ID" value="RRT79115.1"/>
    <property type="molecule type" value="Genomic_DNA"/>
</dbReference>
<dbReference type="Pfam" id="PF23180">
    <property type="entry name" value="ALE2_N"/>
    <property type="match status" value="1"/>
</dbReference>
<proteinExistence type="predicted"/>
<accession>A0A427ASA9</accession>
<name>A0A427ASA9_ENSVE</name>
<protein>
    <recommendedName>
        <fullName evidence="1">Receptor-like PK ALE2 N-terminal domain-containing protein</fullName>
    </recommendedName>
</protein>
<evidence type="ECO:0000259" key="1">
    <source>
        <dbReference type="Pfam" id="PF23180"/>
    </source>
</evidence>
<evidence type="ECO:0000313" key="2">
    <source>
        <dbReference type="EMBL" id="RRT79115.1"/>
    </source>
</evidence>
<reference evidence="2 3" key="1">
    <citation type="journal article" date="2014" name="Agronomy (Basel)">
        <title>A Draft Genome Sequence for Ensete ventricosum, the Drought-Tolerant Tree Against Hunger.</title>
        <authorList>
            <person name="Harrison J."/>
            <person name="Moore K.A."/>
            <person name="Paszkiewicz K."/>
            <person name="Jones T."/>
            <person name="Grant M."/>
            <person name="Ambacheew D."/>
            <person name="Muzemil S."/>
            <person name="Studholme D.J."/>
        </authorList>
    </citation>
    <scope>NUCLEOTIDE SEQUENCE [LARGE SCALE GENOMIC DNA]</scope>
</reference>
<dbReference type="AlphaFoldDB" id="A0A427ASA9"/>